<dbReference type="Pfam" id="PF00795">
    <property type="entry name" value="CN_hydrolase"/>
    <property type="match status" value="1"/>
</dbReference>
<proteinExistence type="predicted"/>
<dbReference type="OrthoDB" id="9811121at2"/>
<dbReference type="RefSeq" id="WP_153823676.1">
    <property type="nucleotide sequence ID" value="NZ_WJIE01000014.1"/>
</dbReference>
<organism evidence="2 3">
    <name type="scientific">Polyangium spumosum</name>
    <dbReference type="NCBI Taxonomy" id="889282"/>
    <lineage>
        <taxon>Bacteria</taxon>
        <taxon>Pseudomonadati</taxon>
        <taxon>Myxococcota</taxon>
        <taxon>Polyangia</taxon>
        <taxon>Polyangiales</taxon>
        <taxon>Polyangiaceae</taxon>
        <taxon>Polyangium</taxon>
    </lineage>
</organism>
<dbReference type="PANTHER" id="PTHR23088:SF27">
    <property type="entry name" value="DEAMINATED GLUTATHIONE AMIDASE"/>
    <property type="match status" value="1"/>
</dbReference>
<comment type="caution">
    <text evidence="2">The sequence shown here is derived from an EMBL/GenBank/DDBJ whole genome shotgun (WGS) entry which is preliminary data.</text>
</comment>
<keyword evidence="2" id="KW-0378">Hydrolase</keyword>
<dbReference type="Gene3D" id="3.60.110.10">
    <property type="entry name" value="Carbon-nitrogen hydrolase"/>
    <property type="match status" value="1"/>
</dbReference>
<dbReference type="SUPFAM" id="SSF56317">
    <property type="entry name" value="Carbon-nitrogen hydrolase"/>
    <property type="match status" value="1"/>
</dbReference>
<accession>A0A6N7Q103</accession>
<dbReference type="AlphaFoldDB" id="A0A6N7Q103"/>
<feature type="domain" description="CN hydrolase" evidence="1">
    <location>
        <begin position="5"/>
        <end position="350"/>
    </location>
</feature>
<dbReference type="InterPro" id="IPR036526">
    <property type="entry name" value="C-N_Hydrolase_sf"/>
</dbReference>
<reference evidence="2 3" key="1">
    <citation type="submission" date="2019-10" db="EMBL/GenBank/DDBJ databases">
        <title>A soil myxobacterium in the family Polyangiaceae.</title>
        <authorList>
            <person name="Li Y."/>
            <person name="Wang J."/>
        </authorList>
    </citation>
    <scope>NUCLEOTIDE SEQUENCE [LARGE SCALE GENOMIC DNA]</scope>
    <source>
        <strain evidence="2 3">DSM 14734</strain>
    </source>
</reference>
<keyword evidence="3" id="KW-1185">Reference proteome</keyword>
<gene>
    <name evidence="2" type="ORF">GF068_33875</name>
</gene>
<dbReference type="InterPro" id="IPR003010">
    <property type="entry name" value="C-N_Hydrolase"/>
</dbReference>
<dbReference type="Proteomes" id="UP000440224">
    <property type="component" value="Unassembled WGS sequence"/>
</dbReference>
<name>A0A6N7Q103_9BACT</name>
<evidence type="ECO:0000313" key="3">
    <source>
        <dbReference type="Proteomes" id="UP000440224"/>
    </source>
</evidence>
<evidence type="ECO:0000259" key="1">
    <source>
        <dbReference type="PROSITE" id="PS50263"/>
    </source>
</evidence>
<protein>
    <submittedName>
        <fullName evidence="2">Carbon-nitrogen hydrolase family protein</fullName>
    </submittedName>
</protein>
<evidence type="ECO:0000313" key="2">
    <source>
        <dbReference type="EMBL" id="MRG96876.1"/>
    </source>
</evidence>
<dbReference type="EMBL" id="WJIE01000014">
    <property type="protein sequence ID" value="MRG96876.1"/>
    <property type="molecule type" value="Genomic_DNA"/>
</dbReference>
<sequence>MTQKVELAACQVHVTPEDYASAEAFEAMLSRVGDKLEKARARAPSGAYEHPCLAVFPEMIGGFLPLAGRLDLVRGARTVDEALTKVALRSPFRMASAMLRGKTARASVGFLLAVAPEVRRIYREAFSRFAQRYQAWTVAGSALLPRNAHGNLAASYAPAEGRVYNTSYTFNPAGRHVNVTRKVNLVPTVEDTLGLSPGRRGELMPFSTPFGQVGTLICYDGFAVPHTPREPEFVPLIPHYDHLECSVIAHPAANFWPWETPWTFGGSDGRRLREQQWLDEGLFAQMDTTPLRAIRYGVTAQLLGRVFDAHFDGRSQLLTRDEGSTRILAEATRGDASPEAEEVLLRVVEV</sequence>
<dbReference type="PANTHER" id="PTHR23088">
    <property type="entry name" value="NITRILASE-RELATED"/>
    <property type="match status" value="1"/>
</dbReference>
<dbReference type="GO" id="GO:0016787">
    <property type="term" value="F:hydrolase activity"/>
    <property type="evidence" value="ECO:0007669"/>
    <property type="project" value="UniProtKB-KW"/>
</dbReference>
<dbReference type="PROSITE" id="PS50263">
    <property type="entry name" value="CN_HYDROLASE"/>
    <property type="match status" value="1"/>
</dbReference>